<organism evidence="1 2">
    <name type="scientific">Aquimarina spongiae</name>
    <dbReference type="NCBI Taxonomy" id="570521"/>
    <lineage>
        <taxon>Bacteria</taxon>
        <taxon>Pseudomonadati</taxon>
        <taxon>Bacteroidota</taxon>
        <taxon>Flavobacteriia</taxon>
        <taxon>Flavobacteriales</taxon>
        <taxon>Flavobacteriaceae</taxon>
        <taxon>Aquimarina</taxon>
    </lineage>
</organism>
<protein>
    <submittedName>
        <fullName evidence="1">Uncharacterized protein</fullName>
    </submittedName>
</protein>
<proteinExistence type="predicted"/>
<keyword evidence="2" id="KW-1185">Reference proteome</keyword>
<dbReference type="EMBL" id="FQYP01000002">
    <property type="protein sequence ID" value="SHI64043.1"/>
    <property type="molecule type" value="Genomic_DNA"/>
</dbReference>
<evidence type="ECO:0000313" key="1">
    <source>
        <dbReference type="EMBL" id="SHI64043.1"/>
    </source>
</evidence>
<sequence>MKADYLLDHPTDSLFIKNNIMKHFLLLLIVAGVLSSCDAYKTTLELDPSQSMGITGIGPGQDAVINPYFGYDSFIIIKNRGENPFGVRIQNNGEIIKRTDVAPATTARFKLNGKDRVFFDATSKSVAVVRFEAID</sequence>
<dbReference type="Proteomes" id="UP000184432">
    <property type="component" value="Unassembled WGS sequence"/>
</dbReference>
<reference evidence="2" key="1">
    <citation type="submission" date="2016-11" db="EMBL/GenBank/DDBJ databases">
        <authorList>
            <person name="Varghese N."/>
            <person name="Submissions S."/>
        </authorList>
    </citation>
    <scope>NUCLEOTIDE SEQUENCE [LARGE SCALE GENOMIC DNA]</scope>
    <source>
        <strain evidence="2">DSM 22623</strain>
    </source>
</reference>
<name>A0A1M6CT51_9FLAO</name>
<dbReference type="AlphaFoldDB" id="A0A1M6CT51"/>
<evidence type="ECO:0000313" key="2">
    <source>
        <dbReference type="Proteomes" id="UP000184432"/>
    </source>
</evidence>
<dbReference type="STRING" id="570521.SAMN04488508_102261"/>
<gene>
    <name evidence="1" type="ORF">SAMN04488508_102261</name>
</gene>
<accession>A0A1M6CT51</accession>